<keyword evidence="4" id="KW-0378">Hydrolase</keyword>
<evidence type="ECO:0000256" key="3">
    <source>
        <dbReference type="ARBA" id="ARBA00022723"/>
    </source>
</evidence>
<name>M2XI50_DOTSN</name>
<evidence type="ECO:0000256" key="6">
    <source>
        <dbReference type="ARBA" id="ARBA00023080"/>
    </source>
</evidence>
<dbReference type="SUPFAM" id="SSF51556">
    <property type="entry name" value="Metallo-dependent hydrolases"/>
    <property type="match status" value="1"/>
</dbReference>
<reference evidence="10" key="1">
    <citation type="journal article" date="2012" name="PLoS Genet.">
        <title>The genomes of the fungal plant pathogens Cladosporium fulvum and Dothistroma septosporum reveal adaptation to different hosts and lifestyles but also signatures of common ancestry.</title>
        <authorList>
            <person name="de Wit P.J.G.M."/>
            <person name="van der Burgt A."/>
            <person name="Oekmen B."/>
            <person name="Stergiopoulos I."/>
            <person name="Abd-Elsalam K.A."/>
            <person name="Aerts A.L."/>
            <person name="Bahkali A.H."/>
            <person name="Beenen H.G."/>
            <person name="Chettri P."/>
            <person name="Cox M.P."/>
            <person name="Datema E."/>
            <person name="de Vries R.P."/>
            <person name="Dhillon B."/>
            <person name="Ganley A.R."/>
            <person name="Griffiths S.A."/>
            <person name="Guo Y."/>
            <person name="Hamelin R.C."/>
            <person name="Henrissat B."/>
            <person name="Kabir M.S."/>
            <person name="Jashni M.K."/>
            <person name="Kema G."/>
            <person name="Klaubauf S."/>
            <person name="Lapidus A."/>
            <person name="Levasseur A."/>
            <person name="Lindquist E."/>
            <person name="Mehrabi R."/>
            <person name="Ohm R.A."/>
            <person name="Owen T.J."/>
            <person name="Salamov A."/>
            <person name="Schwelm A."/>
            <person name="Schijlen E."/>
            <person name="Sun H."/>
            <person name="van den Burg H.A."/>
            <person name="van Ham R.C.H.J."/>
            <person name="Zhang S."/>
            <person name="Goodwin S.B."/>
            <person name="Grigoriev I.V."/>
            <person name="Collemare J."/>
            <person name="Bradshaw R.E."/>
        </authorList>
    </citation>
    <scope>NUCLEOTIDE SEQUENCE [LARGE SCALE GENOMIC DNA]</scope>
    <source>
        <strain evidence="10">NZE10 / CBS 128990</strain>
    </source>
</reference>
<keyword evidence="6" id="KW-0546">Nucleotide metabolism</keyword>
<dbReference type="GO" id="GO:0046103">
    <property type="term" value="P:inosine biosynthetic process"/>
    <property type="evidence" value="ECO:0007669"/>
    <property type="project" value="TreeGrafter"/>
</dbReference>
<dbReference type="GO" id="GO:0009117">
    <property type="term" value="P:nucleotide metabolic process"/>
    <property type="evidence" value="ECO:0007669"/>
    <property type="project" value="UniProtKB-KW"/>
</dbReference>
<proteinExistence type="inferred from homology"/>
<dbReference type="EMBL" id="KB446545">
    <property type="protein sequence ID" value="EME39147.1"/>
    <property type="molecule type" value="Genomic_DNA"/>
</dbReference>
<dbReference type="GO" id="GO:0006154">
    <property type="term" value="P:adenosine catabolic process"/>
    <property type="evidence" value="ECO:0007669"/>
    <property type="project" value="TreeGrafter"/>
</dbReference>
<dbReference type="OMA" id="RPQFKPY"/>
<dbReference type="GO" id="GO:0046872">
    <property type="term" value="F:metal ion binding"/>
    <property type="evidence" value="ECO:0007669"/>
    <property type="project" value="UniProtKB-KW"/>
</dbReference>
<keyword evidence="3" id="KW-0479">Metal-binding</keyword>
<reference evidence="9 10" key="2">
    <citation type="journal article" date="2012" name="PLoS Pathog.">
        <title>Diverse lifestyles and strategies of plant pathogenesis encoded in the genomes of eighteen Dothideomycetes fungi.</title>
        <authorList>
            <person name="Ohm R.A."/>
            <person name="Feau N."/>
            <person name="Henrissat B."/>
            <person name="Schoch C.L."/>
            <person name="Horwitz B.A."/>
            <person name="Barry K.W."/>
            <person name="Condon B.J."/>
            <person name="Copeland A.C."/>
            <person name="Dhillon B."/>
            <person name="Glaser F."/>
            <person name="Hesse C.N."/>
            <person name="Kosti I."/>
            <person name="LaButti K."/>
            <person name="Lindquist E.A."/>
            <person name="Lucas S."/>
            <person name="Salamov A.A."/>
            <person name="Bradshaw R.E."/>
            <person name="Ciuffetti L."/>
            <person name="Hamelin R.C."/>
            <person name="Kema G.H.J."/>
            <person name="Lawrence C."/>
            <person name="Scott J.A."/>
            <person name="Spatafora J.W."/>
            <person name="Turgeon B.G."/>
            <person name="de Wit P.J.G.M."/>
            <person name="Zhong S."/>
            <person name="Goodwin S.B."/>
            <person name="Grigoriev I.V."/>
        </authorList>
    </citation>
    <scope>NUCLEOTIDE SEQUENCE [LARGE SCALE GENOMIC DNA]</scope>
    <source>
        <strain evidence="10">NZE10 / CBS 128990</strain>
    </source>
</reference>
<gene>
    <name evidence="9" type="ORF">DOTSEDRAFT_138852</name>
</gene>
<keyword evidence="5" id="KW-0862">Zinc</keyword>
<dbReference type="Gene3D" id="3.20.20.140">
    <property type="entry name" value="Metal-dependent hydrolases"/>
    <property type="match status" value="1"/>
</dbReference>
<dbReference type="OrthoDB" id="272271at2759"/>
<protein>
    <recommendedName>
        <fullName evidence="8">Adenosine deaminase domain-containing protein</fullName>
    </recommendedName>
</protein>
<sequence length="352" mass="39442">METPADADFTKSLPKVELHAHLTGSITPQCLHEIWQKKRSTSTGPRLEDPITACRPEAAHHNVLSFFPLFDKYIYNLCNDRESISFATEQVLQAFEDDGVRYLELRTTPREAPTTGLTKETYIETVLETIQTHSKHLMHTFLILSIDRRNTAEQALIVVHLALKYRSRGIIGIDLCGNPLKGSNSISTFAPAFALAKSHNLKITLHFAEVPESSTDFELQTLLSFYPDRIGHVINTPSSIEAEIEKRNLGLELCLSCNVLADLTHGGFANHHFGKWYMRDCPVALCTDDVGVFGSSVSNEYLLAAQHFQLSRADLIWLASGAVPSIFGGEDEEDRMYGLLREFELKQKHDAV</sequence>
<dbReference type="InterPro" id="IPR032466">
    <property type="entry name" value="Metal_Hydrolase"/>
</dbReference>
<evidence type="ECO:0000256" key="2">
    <source>
        <dbReference type="ARBA" id="ARBA00006676"/>
    </source>
</evidence>
<dbReference type="AlphaFoldDB" id="M2XI50"/>
<comment type="cofactor">
    <cofactor evidence="1">
        <name>Zn(2+)</name>
        <dbReference type="ChEBI" id="CHEBI:29105"/>
    </cofactor>
</comment>
<evidence type="ECO:0000313" key="9">
    <source>
        <dbReference type="EMBL" id="EME39147.1"/>
    </source>
</evidence>
<evidence type="ECO:0000256" key="4">
    <source>
        <dbReference type="ARBA" id="ARBA00022801"/>
    </source>
</evidence>
<accession>M2XI50</accession>
<comment type="similarity">
    <text evidence="2">Belongs to the metallo-dependent hydrolases superfamily. Adenosine and AMP deaminases family.</text>
</comment>
<dbReference type="GO" id="GO:0004000">
    <property type="term" value="F:adenosine deaminase activity"/>
    <property type="evidence" value="ECO:0007669"/>
    <property type="project" value="TreeGrafter"/>
</dbReference>
<dbReference type="PANTHER" id="PTHR11409:SF42">
    <property type="entry name" value="ADENOSINE DEAMINASE-LIKE PROTEIN"/>
    <property type="match status" value="1"/>
</dbReference>
<organism evidence="9 10">
    <name type="scientific">Dothistroma septosporum (strain NZE10 / CBS 128990)</name>
    <name type="common">Red band needle blight fungus</name>
    <name type="synonym">Mycosphaerella pini</name>
    <dbReference type="NCBI Taxonomy" id="675120"/>
    <lineage>
        <taxon>Eukaryota</taxon>
        <taxon>Fungi</taxon>
        <taxon>Dikarya</taxon>
        <taxon>Ascomycota</taxon>
        <taxon>Pezizomycotina</taxon>
        <taxon>Dothideomycetes</taxon>
        <taxon>Dothideomycetidae</taxon>
        <taxon>Mycosphaerellales</taxon>
        <taxon>Mycosphaerellaceae</taxon>
        <taxon>Dothistroma</taxon>
    </lineage>
</organism>
<dbReference type="CDD" id="cd00443">
    <property type="entry name" value="ADA_AMPD"/>
    <property type="match status" value="1"/>
</dbReference>
<evidence type="ECO:0000256" key="7">
    <source>
        <dbReference type="ARBA" id="ARBA00048787"/>
    </source>
</evidence>
<dbReference type="HOGENOM" id="CLU_039228_3_1_1"/>
<dbReference type="STRING" id="675120.M2XI50"/>
<dbReference type="eggNOG" id="KOG1097">
    <property type="taxonomic scope" value="Eukaryota"/>
</dbReference>
<evidence type="ECO:0000259" key="8">
    <source>
        <dbReference type="Pfam" id="PF00962"/>
    </source>
</evidence>
<dbReference type="PANTHER" id="PTHR11409">
    <property type="entry name" value="ADENOSINE DEAMINASE"/>
    <property type="match status" value="1"/>
</dbReference>
<keyword evidence="10" id="KW-1185">Reference proteome</keyword>
<evidence type="ECO:0000313" key="10">
    <source>
        <dbReference type="Proteomes" id="UP000016933"/>
    </source>
</evidence>
<evidence type="ECO:0000256" key="1">
    <source>
        <dbReference type="ARBA" id="ARBA00001947"/>
    </source>
</evidence>
<dbReference type="Pfam" id="PF00962">
    <property type="entry name" value="A_deaminase"/>
    <property type="match status" value="1"/>
</dbReference>
<comment type="catalytic activity">
    <reaction evidence="7">
        <text>N(6)-methyl-AMP + H2O + H(+) = IMP + methylamine</text>
        <dbReference type="Rhea" id="RHEA:16001"/>
        <dbReference type="ChEBI" id="CHEBI:15377"/>
        <dbReference type="ChEBI" id="CHEBI:15378"/>
        <dbReference type="ChEBI" id="CHEBI:58053"/>
        <dbReference type="ChEBI" id="CHEBI:59338"/>
        <dbReference type="ChEBI" id="CHEBI:144842"/>
    </reaction>
    <physiologicalReaction direction="left-to-right" evidence="7">
        <dbReference type="Rhea" id="RHEA:16002"/>
    </physiologicalReaction>
</comment>
<evidence type="ECO:0000256" key="5">
    <source>
        <dbReference type="ARBA" id="ARBA00022833"/>
    </source>
</evidence>
<dbReference type="Proteomes" id="UP000016933">
    <property type="component" value="Unassembled WGS sequence"/>
</dbReference>
<feature type="domain" description="Adenosine deaminase" evidence="8">
    <location>
        <begin position="14"/>
        <end position="336"/>
    </location>
</feature>
<dbReference type="InterPro" id="IPR006330">
    <property type="entry name" value="Ado/ade_deaminase"/>
</dbReference>
<dbReference type="InterPro" id="IPR001365">
    <property type="entry name" value="A_deaminase_dom"/>
</dbReference>